<reference evidence="2 3" key="1">
    <citation type="submission" date="2019-10" db="EMBL/GenBank/DDBJ databases">
        <authorList>
            <person name="Palmer J.M."/>
        </authorList>
    </citation>
    <scope>NUCLEOTIDE SEQUENCE [LARGE SCALE GENOMIC DNA]</scope>
    <source>
        <strain evidence="2 3">TWF694</strain>
    </source>
</reference>
<feature type="compositionally biased region" description="Low complexity" evidence="1">
    <location>
        <begin position="202"/>
        <end position="212"/>
    </location>
</feature>
<evidence type="ECO:0000256" key="1">
    <source>
        <dbReference type="SAM" id="MobiDB-lite"/>
    </source>
</evidence>
<dbReference type="Proteomes" id="UP001365542">
    <property type="component" value="Unassembled WGS sequence"/>
</dbReference>
<accession>A0AAV9WTC5</accession>
<keyword evidence="3" id="KW-1185">Reference proteome</keyword>
<feature type="compositionally biased region" description="Polar residues" evidence="1">
    <location>
        <begin position="233"/>
        <end position="249"/>
    </location>
</feature>
<name>A0AAV9WTC5_9PEZI</name>
<proteinExistence type="predicted"/>
<comment type="caution">
    <text evidence="2">The sequence shown here is derived from an EMBL/GenBank/DDBJ whole genome shotgun (WGS) entry which is preliminary data.</text>
</comment>
<evidence type="ECO:0000313" key="3">
    <source>
        <dbReference type="Proteomes" id="UP001365542"/>
    </source>
</evidence>
<sequence>MLELIRRSLSDLFDSPIKRLSFPSLPDPSPDESLKDLDFDIYEYDEKSYDYRNPFTPPPEPADFAVTSYDWAFSFRESSKSEKKVVLEVSVERLPREPDANLNTYDTCCLPVSPVISPLSSRDMTLLRGGNAAQSVDTYDMMTEEEEQNMIMAAIIASQCDDFDRQIPRHVRDEMEHAAYIAALEESKELELANQAVADQHAAAPPAAKPASPLTPPPSATFHRSATFAPPRTSMSSPGRPLTRSNSDIPWTKSPGEQVEGESEKQRRFRELMQFHAVAAASIANASARTGVSNITGNEDATDYDWLG</sequence>
<feature type="region of interest" description="Disordered" evidence="1">
    <location>
        <begin position="198"/>
        <end position="266"/>
    </location>
</feature>
<dbReference type="AlphaFoldDB" id="A0AAV9WTC5"/>
<protein>
    <submittedName>
        <fullName evidence="2">Uncharacterized protein</fullName>
    </submittedName>
</protein>
<evidence type="ECO:0000313" key="2">
    <source>
        <dbReference type="EMBL" id="KAK6524256.1"/>
    </source>
</evidence>
<gene>
    <name evidence="2" type="ORF">TWF694_005912</name>
</gene>
<dbReference type="EMBL" id="JAVHJO010000018">
    <property type="protein sequence ID" value="KAK6524256.1"/>
    <property type="molecule type" value="Genomic_DNA"/>
</dbReference>
<organism evidence="2 3">
    <name type="scientific">Orbilia ellipsospora</name>
    <dbReference type="NCBI Taxonomy" id="2528407"/>
    <lineage>
        <taxon>Eukaryota</taxon>
        <taxon>Fungi</taxon>
        <taxon>Dikarya</taxon>
        <taxon>Ascomycota</taxon>
        <taxon>Pezizomycotina</taxon>
        <taxon>Orbiliomycetes</taxon>
        <taxon>Orbiliales</taxon>
        <taxon>Orbiliaceae</taxon>
        <taxon>Orbilia</taxon>
    </lineage>
</organism>